<dbReference type="InterPro" id="IPR016181">
    <property type="entry name" value="Acyl_CoA_acyltransferase"/>
</dbReference>
<evidence type="ECO:0000259" key="1">
    <source>
        <dbReference type="PROSITE" id="PS51186"/>
    </source>
</evidence>
<dbReference type="PROSITE" id="PS51186">
    <property type="entry name" value="GNAT"/>
    <property type="match status" value="1"/>
</dbReference>
<dbReference type="Proteomes" id="UP000634668">
    <property type="component" value="Unassembled WGS sequence"/>
</dbReference>
<organism evidence="2 3">
    <name type="scientific">Arenibacter certesii</name>
    <dbReference type="NCBI Taxonomy" id="228955"/>
    <lineage>
        <taxon>Bacteria</taxon>
        <taxon>Pseudomonadati</taxon>
        <taxon>Bacteroidota</taxon>
        <taxon>Flavobacteriia</taxon>
        <taxon>Flavobacteriales</taxon>
        <taxon>Flavobacteriaceae</taxon>
        <taxon>Arenibacter</taxon>
    </lineage>
</organism>
<reference evidence="2" key="2">
    <citation type="submission" date="2020-09" db="EMBL/GenBank/DDBJ databases">
        <authorList>
            <person name="Sun Q."/>
            <person name="Kim S."/>
        </authorList>
    </citation>
    <scope>NUCLEOTIDE SEQUENCE</scope>
    <source>
        <strain evidence="2">KCTC 12113</strain>
    </source>
</reference>
<comment type="caution">
    <text evidence="2">The sequence shown here is derived from an EMBL/GenBank/DDBJ whole genome shotgun (WGS) entry which is preliminary data.</text>
</comment>
<dbReference type="AlphaFoldDB" id="A0A918ITC3"/>
<gene>
    <name evidence="2" type="ORF">GCM10007383_15940</name>
</gene>
<dbReference type="InterPro" id="IPR000182">
    <property type="entry name" value="GNAT_dom"/>
</dbReference>
<evidence type="ECO:0000313" key="2">
    <source>
        <dbReference type="EMBL" id="GGW31738.1"/>
    </source>
</evidence>
<dbReference type="CDD" id="cd04301">
    <property type="entry name" value="NAT_SF"/>
    <property type="match status" value="1"/>
</dbReference>
<proteinExistence type="predicted"/>
<dbReference type="GO" id="GO:0016747">
    <property type="term" value="F:acyltransferase activity, transferring groups other than amino-acyl groups"/>
    <property type="evidence" value="ECO:0007669"/>
    <property type="project" value="InterPro"/>
</dbReference>
<reference evidence="2" key="1">
    <citation type="journal article" date="2014" name="Int. J. Syst. Evol. Microbiol.">
        <title>Complete genome sequence of Corynebacterium casei LMG S-19264T (=DSM 44701T), isolated from a smear-ripened cheese.</title>
        <authorList>
            <consortium name="US DOE Joint Genome Institute (JGI-PGF)"/>
            <person name="Walter F."/>
            <person name="Albersmeier A."/>
            <person name="Kalinowski J."/>
            <person name="Ruckert C."/>
        </authorList>
    </citation>
    <scope>NUCLEOTIDE SEQUENCE</scope>
    <source>
        <strain evidence="2">KCTC 12113</strain>
    </source>
</reference>
<keyword evidence="3" id="KW-1185">Reference proteome</keyword>
<name>A0A918ITC3_9FLAO</name>
<dbReference type="Gene3D" id="3.40.630.30">
    <property type="match status" value="1"/>
</dbReference>
<sequence>MIGAMEFLDITDNYLKFFDILPEDWQEVIGPIWLEYSKTASIYALMDGGVIVAGGILFRSSPPNRTNFEIEKGALYVSKGYHYIGFLFVHPEHRNKALGSRWLKILKTEFPNQGFWLTIEEDALKTFYLKNEFVCVSESTDTENPEWMFVYEPVKPISKDFINL</sequence>
<dbReference type="Pfam" id="PF00583">
    <property type="entry name" value="Acetyltransf_1"/>
    <property type="match status" value="1"/>
</dbReference>
<dbReference type="EMBL" id="BMWP01000009">
    <property type="protein sequence ID" value="GGW31738.1"/>
    <property type="molecule type" value="Genomic_DNA"/>
</dbReference>
<evidence type="ECO:0000313" key="3">
    <source>
        <dbReference type="Proteomes" id="UP000634668"/>
    </source>
</evidence>
<protein>
    <recommendedName>
        <fullName evidence="1">N-acetyltransferase domain-containing protein</fullName>
    </recommendedName>
</protein>
<dbReference type="SUPFAM" id="SSF55729">
    <property type="entry name" value="Acyl-CoA N-acyltransferases (Nat)"/>
    <property type="match status" value="1"/>
</dbReference>
<feature type="domain" description="N-acetyltransferase" evidence="1">
    <location>
        <begin position="5"/>
        <end position="158"/>
    </location>
</feature>
<accession>A0A918ITC3</accession>